<protein>
    <submittedName>
        <fullName evidence="6">Serine/threonine-protein kinase HipA</fullName>
    </submittedName>
</protein>
<dbReference type="GO" id="GO:0004674">
    <property type="term" value="F:protein serine/threonine kinase activity"/>
    <property type="evidence" value="ECO:0007669"/>
    <property type="project" value="TreeGrafter"/>
</dbReference>
<reference evidence="7" key="1">
    <citation type="submission" date="2016-10" db="EMBL/GenBank/DDBJ databases">
        <authorList>
            <person name="Varghese N."/>
            <person name="Submissions S."/>
        </authorList>
    </citation>
    <scope>NUCLEOTIDE SEQUENCE [LARGE SCALE GENOMIC DNA]</scope>
    <source>
        <strain evidence="7">8N4</strain>
    </source>
</reference>
<dbReference type="Proteomes" id="UP000242515">
    <property type="component" value="Unassembled WGS sequence"/>
</dbReference>
<dbReference type="InterPro" id="IPR017508">
    <property type="entry name" value="HipA_N1"/>
</dbReference>
<accession>A0A1H9JC60</accession>
<dbReference type="Pfam" id="PF07804">
    <property type="entry name" value="HipA_C"/>
    <property type="match status" value="1"/>
</dbReference>
<dbReference type="RefSeq" id="WP_092676252.1">
    <property type="nucleotide sequence ID" value="NZ_FOGC01000007.1"/>
</dbReference>
<feature type="domain" description="HipA-like C-terminal" evidence="4">
    <location>
        <begin position="150"/>
        <end position="399"/>
    </location>
</feature>
<keyword evidence="7" id="KW-1185">Reference proteome</keyword>
<dbReference type="STRING" id="988801.SAMN05216522_107113"/>
<dbReference type="PANTHER" id="PTHR37419:SF1">
    <property type="entry name" value="SERINE_THREONINE-PROTEIN KINASE TOXIN HIPA"/>
    <property type="match status" value="1"/>
</dbReference>
<evidence type="ECO:0000256" key="1">
    <source>
        <dbReference type="ARBA" id="ARBA00010164"/>
    </source>
</evidence>
<feature type="domain" description="HipA N-terminal subdomain 1" evidence="5">
    <location>
        <begin position="6"/>
        <end position="105"/>
    </location>
</feature>
<evidence type="ECO:0000259" key="5">
    <source>
        <dbReference type="Pfam" id="PF13657"/>
    </source>
</evidence>
<evidence type="ECO:0000313" key="7">
    <source>
        <dbReference type="Proteomes" id="UP000242515"/>
    </source>
</evidence>
<dbReference type="InterPro" id="IPR052028">
    <property type="entry name" value="HipA_Ser/Thr_kinase"/>
</dbReference>
<dbReference type="CDD" id="cd17808">
    <property type="entry name" value="HipA_Ec_like"/>
    <property type="match status" value="1"/>
</dbReference>
<sequence>MRTQVLSVAMNGDLVGKLTKNTDGGMSFQYAEEWLAEPGARAISLSLPLQRGRIIGSAVYNFFSNLLPDSEAIVDRMQARFKVKTDHPFDLLAAVGRDCVGAIQLYSPDTEIPSVMETHAEPLNENQIEELLDGYQTAPLGMDEDVDFRISLAGAQEKTALLWYQNCWQRPQGSTPTSHIFKLPIGLIEHHNIDLRESCENEWLCLCIAREFGFPVTNAELAMFGQKKVLIVERFDRKWSSSGDWLLRLPQEDCCQALGIAPALKYESNGGPSIESIMKLLLGSQKAIDDREMFFKSQILFWMLAAIDGHGKNFSIFIESGTSFRLTPLYDVLSAFPIFESRGIEIKKAKMAMALQGKNKQYHFSMIQPRHFISTATQVGFSPKMAMQLMLDMVKKTDAVIAAILPQLPEDFPKHISKAIFSGLSKQADKIKRWTSSQTN</sequence>
<evidence type="ECO:0000256" key="3">
    <source>
        <dbReference type="ARBA" id="ARBA00022777"/>
    </source>
</evidence>
<keyword evidence="3 6" id="KW-0418">Kinase</keyword>
<dbReference type="PANTHER" id="PTHR37419">
    <property type="entry name" value="SERINE/THREONINE-PROTEIN KINASE TOXIN HIPA"/>
    <property type="match status" value="1"/>
</dbReference>
<dbReference type="OrthoDB" id="9805913at2"/>
<name>A0A1H9JC60_9GAMM</name>
<dbReference type="NCBIfam" id="TIGR03071">
    <property type="entry name" value="couple_hipA"/>
    <property type="match status" value="1"/>
</dbReference>
<comment type="similarity">
    <text evidence="1">Belongs to the HipA Ser/Thr kinase family.</text>
</comment>
<evidence type="ECO:0000259" key="4">
    <source>
        <dbReference type="Pfam" id="PF07804"/>
    </source>
</evidence>
<dbReference type="AlphaFoldDB" id="A0A1H9JC60"/>
<gene>
    <name evidence="6" type="ORF">SAMN05216522_107113</name>
</gene>
<proteinExistence type="inferred from homology"/>
<organism evidence="6 7">
    <name type="scientific">Rosenbergiella nectarea</name>
    <dbReference type="NCBI Taxonomy" id="988801"/>
    <lineage>
        <taxon>Bacteria</taxon>
        <taxon>Pseudomonadati</taxon>
        <taxon>Pseudomonadota</taxon>
        <taxon>Gammaproteobacteria</taxon>
        <taxon>Enterobacterales</taxon>
        <taxon>Erwiniaceae</taxon>
        <taxon>Rosenbergiella</taxon>
    </lineage>
</organism>
<dbReference type="Pfam" id="PF13657">
    <property type="entry name" value="Couple_hipA"/>
    <property type="match status" value="1"/>
</dbReference>
<dbReference type="EMBL" id="FOGC01000007">
    <property type="protein sequence ID" value="SEQ84450.1"/>
    <property type="molecule type" value="Genomic_DNA"/>
</dbReference>
<evidence type="ECO:0000313" key="6">
    <source>
        <dbReference type="EMBL" id="SEQ84450.1"/>
    </source>
</evidence>
<dbReference type="GO" id="GO:0005829">
    <property type="term" value="C:cytosol"/>
    <property type="evidence" value="ECO:0007669"/>
    <property type="project" value="TreeGrafter"/>
</dbReference>
<dbReference type="InterPro" id="IPR012893">
    <property type="entry name" value="HipA-like_C"/>
</dbReference>
<keyword evidence="2" id="KW-0808">Transferase</keyword>
<evidence type="ECO:0000256" key="2">
    <source>
        <dbReference type="ARBA" id="ARBA00022679"/>
    </source>
</evidence>